<dbReference type="InterPro" id="IPR002938">
    <property type="entry name" value="FAD-bd"/>
</dbReference>
<dbReference type="eggNOG" id="COG0654">
    <property type="taxonomic scope" value="Bacteria"/>
</dbReference>
<proteinExistence type="predicted"/>
<dbReference type="OrthoDB" id="4230779at2"/>
<dbReference type="PANTHER" id="PTHR46865:SF8">
    <property type="entry name" value="POSSIBLE OXIDOREDUCTASE"/>
    <property type="match status" value="1"/>
</dbReference>
<evidence type="ECO:0000313" key="3">
    <source>
        <dbReference type="Proteomes" id="UP000025171"/>
    </source>
</evidence>
<protein>
    <recommendedName>
        <fullName evidence="1">FAD-binding domain-containing protein</fullName>
    </recommendedName>
</protein>
<dbReference type="PRINTS" id="PR00420">
    <property type="entry name" value="RNGMNOXGNASE"/>
</dbReference>
<name>A0A059FQI9_9PROT</name>
<sequence length="394" mass="42884">MKICISGAGVAGPTLAYWLERSGHKPVLVEHAADFRAGGYVIDFWGTGYTIAERMGVLEDVRARGYSIEEVRFVDADGTKAAAFSAKVFGRMTGGRYTSLPRGDLAECIYMAVQDKVETVFGDSISAIDMGDEGVAVRFESGARRDFDLVIGADGLHSNVRRLLFGPEVDYERKLGFYVAAFEVSGYTPRDENVYLSHAVPGRTIFRFALRGGTTLFLFVFEAGRMTGPEPHAMAGRKAALRDIFSDMKWECPDILGVMEDADDIYFDRVSQIEMPAWSKSRAMLVGDAAACVSLLAGEGTGLAMTQAYVLAGELQRAGGDHRAAFAAHEARLRPFLLAKQKSARAFASSFAPKTALGIGVRNLVTNLLRVPFVANLAIGPSLKDDFDLPDYRL</sequence>
<comment type="caution">
    <text evidence="2">The sequence shown here is derived from an EMBL/GenBank/DDBJ whole genome shotgun (WGS) entry which is preliminary data.</text>
</comment>
<dbReference type="Proteomes" id="UP000025171">
    <property type="component" value="Unassembled WGS sequence"/>
</dbReference>
<evidence type="ECO:0000259" key="1">
    <source>
        <dbReference type="Pfam" id="PF01494"/>
    </source>
</evidence>
<gene>
    <name evidence="2" type="ORF">HJO_07207</name>
</gene>
<reference evidence="2 3" key="1">
    <citation type="journal article" date="2014" name="Antonie Van Leeuwenhoek">
        <title>Hyphomonas beringensis sp. nov. and Hyphomonas chukchiensis sp. nov., isolated from surface seawater of the Bering Sea and Chukchi Sea.</title>
        <authorList>
            <person name="Li C."/>
            <person name="Lai Q."/>
            <person name="Li G."/>
            <person name="Dong C."/>
            <person name="Wang J."/>
            <person name="Liao Y."/>
            <person name="Shao Z."/>
        </authorList>
    </citation>
    <scope>NUCLEOTIDE SEQUENCE [LARGE SCALE GENOMIC DNA]</scope>
    <source>
        <strain evidence="2 3">MHS-2</strain>
    </source>
</reference>
<dbReference type="Pfam" id="PF01494">
    <property type="entry name" value="FAD_binding_3"/>
    <property type="match status" value="1"/>
</dbReference>
<dbReference type="AlphaFoldDB" id="A0A059FQI9"/>
<dbReference type="GO" id="GO:0071949">
    <property type="term" value="F:FAD binding"/>
    <property type="evidence" value="ECO:0007669"/>
    <property type="project" value="InterPro"/>
</dbReference>
<accession>A0A059FQI9</accession>
<dbReference type="STRING" id="1280950.HJO_07207"/>
<dbReference type="PATRIC" id="fig|1280950.3.peg.1443"/>
<dbReference type="PANTHER" id="PTHR46865">
    <property type="entry name" value="OXIDOREDUCTASE-RELATED"/>
    <property type="match status" value="1"/>
</dbReference>
<evidence type="ECO:0000313" key="2">
    <source>
        <dbReference type="EMBL" id="KCZ92723.1"/>
    </source>
</evidence>
<dbReference type="InterPro" id="IPR051704">
    <property type="entry name" value="FAD_aromatic-hydroxylase"/>
</dbReference>
<dbReference type="RefSeq" id="WP_035615577.1">
    <property type="nucleotide sequence ID" value="NZ_ARYK01000003.1"/>
</dbReference>
<organism evidence="2 3">
    <name type="scientific">Hyphomonas johnsonii MHS-2</name>
    <dbReference type="NCBI Taxonomy" id="1280950"/>
    <lineage>
        <taxon>Bacteria</taxon>
        <taxon>Pseudomonadati</taxon>
        <taxon>Pseudomonadota</taxon>
        <taxon>Alphaproteobacteria</taxon>
        <taxon>Hyphomonadales</taxon>
        <taxon>Hyphomonadaceae</taxon>
        <taxon>Hyphomonas</taxon>
    </lineage>
</organism>
<dbReference type="SUPFAM" id="SSF51905">
    <property type="entry name" value="FAD/NAD(P)-binding domain"/>
    <property type="match status" value="1"/>
</dbReference>
<dbReference type="Gene3D" id="3.50.50.60">
    <property type="entry name" value="FAD/NAD(P)-binding domain"/>
    <property type="match status" value="1"/>
</dbReference>
<dbReference type="Gene3D" id="3.30.9.10">
    <property type="entry name" value="D-Amino Acid Oxidase, subunit A, domain 2"/>
    <property type="match status" value="1"/>
</dbReference>
<dbReference type="EMBL" id="ARYK01000003">
    <property type="protein sequence ID" value="KCZ92723.1"/>
    <property type="molecule type" value="Genomic_DNA"/>
</dbReference>
<feature type="domain" description="FAD-binding" evidence="1">
    <location>
        <begin position="2"/>
        <end position="315"/>
    </location>
</feature>
<dbReference type="NCBIfam" id="NF005761">
    <property type="entry name" value="PRK07588.1"/>
    <property type="match status" value="1"/>
</dbReference>
<keyword evidence="3" id="KW-1185">Reference proteome</keyword>
<dbReference type="InterPro" id="IPR036188">
    <property type="entry name" value="FAD/NAD-bd_sf"/>
</dbReference>